<keyword evidence="6 9" id="KW-0443">Lipid metabolism</keyword>
<dbReference type="GO" id="GO:0003989">
    <property type="term" value="F:acetyl-CoA carboxylase activity"/>
    <property type="evidence" value="ECO:0007669"/>
    <property type="project" value="InterPro"/>
</dbReference>
<keyword evidence="8 9" id="KW-0092">Biotin</keyword>
<dbReference type="AlphaFoldDB" id="A0A4R8FXM2"/>
<evidence type="ECO:0000256" key="7">
    <source>
        <dbReference type="ARBA" id="ARBA00023160"/>
    </source>
</evidence>
<dbReference type="CDD" id="cd06850">
    <property type="entry name" value="biotinyl_domain"/>
    <property type="match status" value="1"/>
</dbReference>
<feature type="domain" description="Lipoyl-binding" evidence="10">
    <location>
        <begin position="88"/>
        <end position="164"/>
    </location>
</feature>
<dbReference type="Proteomes" id="UP000635853">
    <property type="component" value="Unassembled WGS sequence"/>
</dbReference>
<evidence type="ECO:0000256" key="4">
    <source>
        <dbReference type="ARBA" id="ARBA00022516"/>
    </source>
</evidence>
<dbReference type="GO" id="GO:0006633">
    <property type="term" value="P:fatty acid biosynthetic process"/>
    <property type="evidence" value="ECO:0007669"/>
    <property type="project" value="UniProtKB-UniPathway"/>
</dbReference>
<keyword evidence="7 9" id="KW-0275">Fatty acid biosynthesis</keyword>
<dbReference type="NCBIfam" id="TIGR00531">
    <property type="entry name" value="BCCP"/>
    <property type="match status" value="1"/>
</dbReference>
<proteinExistence type="predicted"/>
<dbReference type="InterPro" id="IPR011053">
    <property type="entry name" value="Single_hybrid_motif"/>
</dbReference>
<dbReference type="PROSITE" id="PS50968">
    <property type="entry name" value="BIOTINYL_LIPOYL"/>
    <property type="match status" value="1"/>
</dbReference>
<dbReference type="InterPro" id="IPR001249">
    <property type="entry name" value="AcCoA_biotinCC"/>
</dbReference>
<reference evidence="11" key="3">
    <citation type="submission" date="2021-01" db="EMBL/GenBank/DDBJ databases">
        <authorList>
            <person name="Guzman M.S."/>
        </authorList>
    </citation>
    <scope>NUCLEOTIDE SEQUENCE</scope>
    <source>
        <strain evidence="11">AB19</strain>
    </source>
</reference>
<dbReference type="SUPFAM" id="SSF51230">
    <property type="entry name" value="Single hybrid motif"/>
    <property type="match status" value="1"/>
</dbReference>
<name>A0A4R8FXM2_9RHOB</name>
<evidence type="ECO:0000313" key="13">
    <source>
        <dbReference type="Proteomes" id="UP000295484"/>
    </source>
</evidence>
<evidence type="ECO:0000256" key="3">
    <source>
        <dbReference type="ARBA" id="ARBA00017562"/>
    </source>
</evidence>
<dbReference type="PANTHER" id="PTHR45266:SF3">
    <property type="entry name" value="OXALOACETATE DECARBOXYLASE ALPHA CHAIN"/>
    <property type="match status" value="1"/>
</dbReference>
<dbReference type="FunFam" id="2.40.50.100:FF:000003">
    <property type="entry name" value="Acetyl-CoA carboxylase biotin carboxyl carrier protein"/>
    <property type="match status" value="1"/>
</dbReference>
<evidence type="ECO:0000313" key="14">
    <source>
        <dbReference type="Proteomes" id="UP000635853"/>
    </source>
</evidence>
<dbReference type="PROSITE" id="PS00188">
    <property type="entry name" value="BIOTIN"/>
    <property type="match status" value="1"/>
</dbReference>
<evidence type="ECO:0000256" key="8">
    <source>
        <dbReference type="ARBA" id="ARBA00023267"/>
    </source>
</evidence>
<reference evidence="12 13" key="1">
    <citation type="submission" date="2019-03" db="EMBL/GenBank/DDBJ databases">
        <title>Genomic Encyclopedia of Type Strains, Phase IV (KMG-IV): sequencing the most valuable type-strain genomes for metagenomic binning, comparative biology and taxonomic classification.</title>
        <authorList>
            <person name="Goeker M."/>
        </authorList>
    </citation>
    <scope>NUCLEOTIDE SEQUENCE [LARGE SCALE GENOMIC DNA]</scope>
    <source>
        <strain evidence="12 13">JA181</strain>
    </source>
</reference>
<evidence type="ECO:0000256" key="5">
    <source>
        <dbReference type="ARBA" id="ARBA00022832"/>
    </source>
</evidence>
<dbReference type="EMBL" id="SOEB01000012">
    <property type="protein sequence ID" value="TDX28301.1"/>
    <property type="molecule type" value="Genomic_DNA"/>
</dbReference>
<comment type="pathway">
    <text evidence="2 9">Lipid metabolism; fatty acid biosynthesis.</text>
</comment>
<evidence type="ECO:0000313" key="11">
    <source>
        <dbReference type="EMBL" id="MBL3579842.1"/>
    </source>
</evidence>
<dbReference type="RefSeq" id="WP_075786100.1">
    <property type="nucleotide sequence ID" value="NZ_JAESIL010000090.1"/>
</dbReference>
<keyword evidence="5 9" id="KW-0276">Fatty acid metabolism</keyword>
<reference evidence="14" key="2">
    <citation type="submission" date="2021-01" db="EMBL/GenBank/DDBJ databases">
        <title>Draft genomes of Rhodovulum sulfidophilum.</title>
        <authorList>
            <person name="Guzman M.S."/>
        </authorList>
    </citation>
    <scope>NUCLEOTIDE SEQUENCE [LARGE SCALE GENOMIC DNA]</scope>
    <source>
        <strain evidence="14">AB19</strain>
    </source>
</reference>
<evidence type="ECO:0000259" key="10">
    <source>
        <dbReference type="PROSITE" id="PS50968"/>
    </source>
</evidence>
<dbReference type="PRINTS" id="PR01071">
    <property type="entry name" value="ACOABIOTINCC"/>
</dbReference>
<dbReference type="InterPro" id="IPR000089">
    <property type="entry name" value="Biotin_lipoyl"/>
</dbReference>
<dbReference type="InterPro" id="IPR001882">
    <property type="entry name" value="Biotin_BS"/>
</dbReference>
<gene>
    <name evidence="11" type="primary">accB</name>
    <name evidence="12" type="ORF">EV657_112129</name>
    <name evidence="11" type="ORF">JMJ92_17040</name>
</gene>
<evidence type="ECO:0000256" key="6">
    <source>
        <dbReference type="ARBA" id="ARBA00023098"/>
    </source>
</evidence>
<dbReference type="PANTHER" id="PTHR45266">
    <property type="entry name" value="OXALOACETATE DECARBOXYLASE ALPHA CHAIN"/>
    <property type="match status" value="1"/>
</dbReference>
<evidence type="ECO:0000256" key="2">
    <source>
        <dbReference type="ARBA" id="ARBA00005194"/>
    </source>
</evidence>
<organism evidence="12 13">
    <name type="scientific">Rhodovulum visakhapatnamense</name>
    <dbReference type="NCBI Taxonomy" id="364297"/>
    <lineage>
        <taxon>Bacteria</taxon>
        <taxon>Pseudomonadati</taxon>
        <taxon>Pseudomonadota</taxon>
        <taxon>Alphaproteobacteria</taxon>
        <taxon>Rhodobacterales</taxon>
        <taxon>Paracoccaceae</taxon>
        <taxon>Rhodovulum</taxon>
    </lineage>
</organism>
<evidence type="ECO:0000256" key="1">
    <source>
        <dbReference type="ARBA" id="ARBA00003761"/>
    </source>
</evidence>
<protein>
    <recommendedName>
        <fullName evidence="3 9">Biotin carboxyl carrier protein of acetyl-CoA carboxylase</fullName>
    </recommendedName>
</protein>
<dbReference type="Pfam" id="PF00364">
    <property type="entry name" value="Biotin_lipoyl"/>
    <property type="match status" value="1"/>
</dbReference>
<sequence length="164" mass="17366">MTKTSHEADVAFIQALAELLREHDLTELQVKREYGEDDSLDVRVSRSQPAPVVAHAPAMPMSAYAPAPAAAAPGATVEVSVEDPAQHPGAVTSPMVGTAYLQPEPGSDAFVKVGDTVTEGQTLLIVEAMKTMNHIPAPRAGTVKRILIEDSAPVEYGTPLMILE</sequence>
<dbReference type="InterPro" id="IPR050709">
    <property type="entry name" value="Biotin_Carboxyl_Carrier/Decarb"/>
</dbReference>
<keyword evidence="14" id="KW-1185">Reference proteome</keyword>
<comment type="function">
    <text evidence="1 9">This protein is a component of the acetyl coenzyme A carboxylase complex; first, biotin carboxylase catalyzes the carboxylation of the carrier protein and then the transcarboxylase transfers the carboxyl group to form malonyl-CoA.</text>
</comment>
<dbReference type="Gene3D" id="2.40.50.100">
    <property type="match status" value="1"/>
</dbReference>
<accession>A0A4R8FXM2</accession>
<evidence type="ECO:0000313" key="12">
    <source>
        <dbReference type="EMBL" id="TDX28301.1"/>
    </source>
</evidence>
<dbReference type="Proteomes" id="UP000295484">
    <property type="component" value="Unassembled WGS sequence"/>
</dbReference>
<dbReference type="GO" id="GO:0009317">
    <property type="term" value="C:acetyl-CoA carboxylase complex"/>
    <property type="evidence" value="ECO:0007669"/>
    <property type="project" value="InterPro"/>
</dbReference>
<dbReference type="UniPathway" id="UPA00094"/>
<dbReference type="EMBL" id="JAESIL010000090">
    <property type="protein sequence ID" value="MBL3579842.1"/>
    <property type="molecule type" value="Genomic_DNA"/>
</dbReference>
<comment type="caution">
    <text evidence="12">The sequence shown here is derived from an EMBL/GenBank/DDBJ whole genome shotgun (WGS) entry which is preliminary data.</text>
</comment>
<evidence type="ECO:0000256" key="9">
    <source>
        <dbReference type="RuleBase" id="RU364072"/>
    </source>
</evidence>
<keyword evidence="4 9" id="KW-0444">Lipid biosynthesis</keyword>